<feature type="region of interest" description="Disordered" evidence="1">
    <location>
        <begin position="110"/>
        <end position="133"/>
    </location>
</feature>
<evidence type="ECO:0000313" key="2">
    <source>
        <dbReference type="EMBL" id="RIA96966.1"/>
    </source>
</evidence>
<reference evidence="2 3" key="1">
    <citation type="submission" date="2018-06" db="EMBL/GenBank/DDBJ databases">
        <title>Comparative genomics reveals the genomic features of Rhizophagus irregularis, R. cerebriforme, R. diaphanum and Gigaspora rosea, and their symbiotic lifestyle signature.</title>
        <authorList>
            <person name="Morin E."/>
            <person name="San Clemente H."/>
            <person name="Chen E.C.H."/>
            <person name="De La Providencia I."/>
            <person name="Hainaut M."/>
            <person name="Kuo A."/>
            <person name="Kohler A."/>
            <person name="Murat C."/>
            <person name="Tang N."/>
            <person name="Roy S."/>
            <person name="Loubradou J."/>
            <person name="Henrissat B."/>
            <person name="Grigoriev I.V."/>
            <person name="Corradi N."/>
            <person name="Roux C."/>
            <person name="Martin F.M."/>
        </authorList>
    </citation>
    <scope>NUCLEOTIDE SEQUENCE [LARGE SCALE GENOMIC DNA]</scope>
    <source>
        <strain evidence="2 3">DAOM 227022</strain>
    </source>
</reference>
<dbReference type="AlphaFoldDB" id="A0A397TJ50"/>
<evidence type="ECO:0000256" key="1">
    <source>
        <dbReference type="SAM" id="MobiDB-lite"/>
    </source>
</evidence>
<sequence>MGTILSNNRTQKMKRDKAIDCYLFILLKYLLRDVLDLTAEEIQHAKKQRNKLPENTSEWAYDAKKIRNEATDIKILKYEVNDNNDKMTDLNLDYLLNLAKMNLIQPEDLGEIGESSQSQKNHEKKEVKRGKKS</sequence>
<evidence type="ECO:0000313" key="3">
    <source>
        <dbReference type="Proteomes" id="UP000265703"/>
    </source>
</evidence>
<dbReference type="EMBL" id="QKYT01000037">
    <property type="protein sequence ID" value="RIA96966.1"/>
    <property type="molecule type" value="Genomic_DNA"/>
</dbReference>
<organism evidence="2 3">
    <name type="scientific">Glomus cerebriforme</name>
    <dbReference type="NCBI Taxonomy" id="658196"/>
    <lineage>
        <taxon>Eukaryota</taxon>
        <taxon>Fungi</taxon>
        <taxon>Fungi incertae sedis</taxon>
        <taxon>Mucoromycota</taxon>
        <taxon>Glomeromycotina</taxon>
        <taxon>Glomeromycetes</taxon>
        <taxon>Glomerales</taxon>
        <taxon>Glomeraceae</taxon>
        <taxon>Glomus</taxon>
    </lineage>
</organism>
<protein>
    <submittedName>
        <fullName evidence="2">Uncharacterized protein</fullName>
    </submittedName>
</protein>
<keyword evidence="3" id="KW-1185">Reference proteome</keyword>
<gene>
    <name evidence="2" type="ORF">C1645_732928</name>
</gene>
<accession>A0A397TJ50</accession>
<name>A0A397TJ50_9GLOM</name>
<dbReference type="Proteomes" id="UP000265703">
    <property type="component" value="Unassembled WGS sequence"/>
</dbReference>
<proteinExistence type="predicted"/>
<comment type="caution">
    <text evidence="2">The sequence shown here is derived from an EMBL/GenBank/DDBJ whole genome shotgun (WGS) entry which is preliminary data.</text>
</comment>